<dbReference type="RefSeq" id="XP_025380291.1">
    <property type="nucleotide sequence ID" value="XM_025520372.1"/>
</dbReference>
<organism evidence="4 5">
    <name type="scientific">Acaromyces ingoldii</name>
    <dbReference type="NCBI Taxonomy" id="215250"/>
    <lineage>
        <taxon>Eukaryota</taxon>
        <taxon>Fungi</taxon>
        <taxon>Dikarya</taxon>
        <taxon>Basidiomycota</taxon>
        <taxon>Ustilaginomycotina</taxon>
        <taxon>Exobasidiomycetes</taxon>
        <taxon>Exobasidiales</taxon>
        <taxon>Cryptobasidiaceae</taxon>
        <taxon>Acaromyces</taxon>
    </lineage>
</organism>
<evidence type="ECO:0000256" key="1">
    <source>
        <dbReference type="ARBA" id="ARBA00023186"/>
    </source>
</evidence>
<dbReference type="Pfam" id="PF05348">
    <property type="entry name" value="UMP1"/>
    <property type="match status" value="1"/>
</dbReference>
<proteinExistence type="inferred from homology"/>
<evidence type="ECO:0000313" key="5">
    <source>
        <dbReference type="Proteomes" id="UP000245768"/>
    </source>
</evidence>
<reference evidence="4 5" key="1">
    <citation type="journal article" date="2018" name="Mol. Biol. Evol.">
        <title>Broad Genomic Sampling Reveals a Smut Pathogenic Ancestry of the Fungal Clade Ustilaginomycotina.</title>
        <authorList>
            <person name="Kijpornyongpan T."/>
            <person name="Mondo S.J."/>
            <person name="Barry K."/>
            <person name="Sandor L."/>
            <person name="Lee J."/>
            <person name="Lipzen A."/>
            <person name="Pangilinan J."/>
            <person name="LaButti K."/>
            <person name="Hainaut M."/>
            <person name="Henrissat B."/>
            <person name="Grigoriev I.V."/>
            <person name="Spatafora J.W."/>
            <person name="Aime M.C."/>
        </authorList>
    </citation>
    <scope>NUCLEOTIDE SEQUENCE [LARGE SCALE GENOMIC DNA]</scope>
    <source>
        <strain evidence="4 5">MCA 4198</strain>
    </source>
</reference>
<evidence type="ECO:0000256" key="3">
    <source>
        <dbReference type="SAM" id="MobiDB-lite"/>
    </source>
</evidence>
<feature type="region of interest" description="Disordered" evidence="3">
    <location>
        <begin position="145"/>
        <end position="166"/>
    </location>
</feature>
<dbReference type="EMBL" id="KZ819634">
    <property type="protein sequence ID" value="PWN93093.1"/>
    <property type="molecule type" value="Genomic_DNA"/>
</dbReference>
<dbReference type="PANTHER" id="PTHR12828">
    <property type="entry name" value="PROTEASOME MATURATION PROTEIN UMP1"/>
    <property type="match status" value="1"/>
</dbReference>
<sequence>MSSSSQKEAMPGPSLRIVPGPPSQNSVTLNATEHHVHKGVHDTMRFGPRSLAHETSASATQHPLQHRLEQWDETRDNLKLTTMRNIYGVGAPIRTLMERRIVGHNPHFPALHSTHVGGPRKGLSGLHLDILSGNDETIDPADFLPSDASGGDLHDIHSHMERKHRI</sequence>
<accession>A0A316YYC7</accession>
<keyword evidence="1" id="KW-0143">Chaperone</keyword>
<evidence type="ECO:0000313" key="4">
    <source>
        <dbReference type="EMBL" id="PWN93093.1"/>
    </source>
</evidence>
<dbReference type="GO" id="GO:0000502">
    <property type="term" value="C:proteasome complex"/>
    <property type="evidence" value="ECO:0007669"/>
    <property type="project" value="UniProtKB-KW"/>
</dbReference>
<dbReference type="GeneID" id="37042288"/>
<keyword evidence="5" id="KW-1185">Reference proteome</keyword>
<dbReference type="AlphaFoldDB" id="A0A316YYC7"/>
<feature type="region of interest" description="Disordered" evidence="3">
    <location>
        <begin position="1"/>
        <end position="26"/>
    </location>
</feature>
<dbReference type="InParanoid" id="A0A316YYC7"/>
<dbReference type="OrthoDB" id="15001at2759"/>
<keyword evidence="4" id="KW-0647">Proteasome</keyword>
<dbReference type="InterPro" id="IPR008012">
    <property type="entry name" value="Ump1"/>
</dbReference>
<evidence type="ECO:0000256" key="2">
    <source>
        <dbReference type="ARBA" id="ARBA00043974"/>
    </source>
</evidence>
<dbReference type="GO" id="GO:0005634">
    <property type="term" value="C:nucleus"/>
    <property type="evidence" value="ECO:0007669"/>
    <property type="project" value="TreeGrafter"/>
</dbReference>
<protein>
    <submittedName>
        <fullName evidence="4">Proteasome maturation factor UMP1</fullName>
    </submittedName>
</protein>
<dbReference type="STRING" id="215250.A0A316YYC7"/>
<name>A0A316YYC7_9BASI</name>
<dbReference type="PANTHER" id="PTHR12828:SF3">
    <property type="entry name" value="PROTEASOME MATURATION PROTEIN"/>
    <property type="match status" value="1"/>
</dbReference>
<gene>
    <name evidence="4" type="ORF">FA10DRAFT_263794</name>
</gene>
<dbReference type="Proteomes" id="UP000245768">
    <property type="component" value="Unassembled WGS sequence"/>
</dbReference>
<comment type="similarity">
    <text evidence="2">Belongs to the POMP/UMP1 family.</text>
</comment>
<dbReference type="GO" id="GO:0005737">
    <property type="term" value="C:cytoplasm"/>
    <property type="evidence" value="ECO:0007669"/>
    <property type="project" value="TreeGrafter"/>
</dbReference>
<dbReference type="GO" id="GO:0043248">
    <property type="term" value="P:proteasome assembly"/>
    <property type="evidence" value="ECO:0007669"/>
    <property type="project" value="InterPro"/>
</dbReference>